<gene>
    <name evidence="1" type="ORF">HPNQ4200_0355</name>
</gene>
<reference evidence="1 2" key="1">
    <citation type="journal article" date="2013" name="Pathog. Dis.">
        <title>Genome sequences of 65 Helicobacter pylori strains isolated from asymptomatic individuals and patients with gastric cancer, peptic ulcer disease, or gastritis.</title>
        <authorList>
            <person name="Blanchard T.G."/>
            <person name="Czinn S.J."/>
            <person name="Correa P."/>
            <person name="Nakazawa T."/>
            <person name="Keelan M."/>
            <person name="Morningstar L."/>
            <person name="Santana-Cruz I."/>
            <person name="Maroo A."/>
            <person name="McCracken C."/>
            <person name="Shefchek K."/>
            <person name="Daugherty S."/>
            <person name="Song Y."/>
            <person name="Fraser C.M."/>
            <person name="Fricke W.F."/>
        </authorList>
    </citation>
    <scope>NUCLEOTIDE SEQUENCE [LARGE SCALE GENOMIC DNA]</scope>
    <source>
        <strain evidence="1 2">NQ4200</strain>
    </source>
</reference>
<proteinExistence type="predicted"/>
<dbReference type="EMBL" id="AKNS01000003">
    <property type="protein sequence ID" value="EJB30042.1"/>
    <property type="molecule type" value="Genomic_DNA"/>
</dbReference>
<dbReference type="Proteomes" id="UP000003358">
    <property type="component" value="Unassembled WGS sequence"/>
</dbReference>
<evidence type="ECO:0000313" key="2">
    <source>
        <dbReference type="Proteomes" id="UP000003358"/>
    </source>
</evidence>
<organism evidence="1 2">
    <name type="scientific">Helicobacter pylori NQ4200</name>
    <dbReference type="NCBI Taxonomy" id="992024"/>
    <lineage>
        <taxon>Bacteria</taxon>
        <taxon>Pseudomonadati</taxon>
        <taxon>Campylobacterota</taxon>
        <taxon>Epsilonproteobacteria</taxon>
        <taxon>Campylobacterales</taxon>
        <taxon>Helicobacteraceae</taxon>
        <taxon>Helicobacter</taxon>
    </lineage>
</organism>
<comment type="caution">
    <text evidence="1">The sequence shown here is derived from an EMBL/GenBank/DDBJ whole genome shotgun (WGS) entry which is preliminary data.</text>
</comment>
<accession>J0IXN0</accession>
<name>J0IXN0_HELPX</name>
<protein>
    <submittedName>
        <fullName evidence="1">Uncharacterized protein</fullName>
    </submittedName>
</protein>
<evidence type="ECO:0000313" key="1">
    <source>
        <dbReference type="EMBL" id="EJB30042.1"/>
    </source>
</evidence>
<dbReference type="AlphaFoldDB" id="J0IXN0"/>
<dbReference type="PATRIC" id="fig|992024.3.peg.342"/>
<sequence length="51" mass="6046">MRLYQKLETLHPIKLPMQFESAFYLSLKSGLYPNCEPLFRSLYCLMALSIF</sequence>